<dbReference type="EMBL" id="CP000853">
    <property type="protein sequence ID" value="ABW19350.1"/>
    <property type="molecule type" value="Genomic_DNA"/>
</dbReference>
<keyword evidence="1" id="KW-0472">Membrane</keyword>
<protein>
    <recommendedName>
        <fullName evidence="4">Phage holin family protein</fullName>
    </recommendedName>
</protein>
<accession>A8MHR8</accession>
<proteinExistence type="predicted"/>
<feature type="transmembrane region" description="Helical" evidence="1">
    <location>
        <begin position="33"/>
        <end position="55"/>
    </location>
</feature>
<keyword evidence="1" id="KW-1133">Transmembrane helix</keyword>
<dbReference type="InterPro" id="IPR007165">
    <property type="entry name" value="Phage_holin_4_2"/>
</dbReference>
<feature type="transmembrane region" description="Helical" evidence="1">
    <location>
        <begin position="89"/>
        <end position="112"/>
    </location>
</feature>
<evidence type="ECO:0000256" key="1">
    <source>
        <dbReference type="SAM" id="Phobius"/>
    </source>
</evidence>
<dbReference type="RefSeq" id="WP_012159662.1">
    <property type="nucleotide sequence ID" value="NC_009922.1"/>
</dbReference>
<gene>
    <name evidence="2" type="ordered locus">Clos_1810</name>
</gene>
<evidence type="ECO:0008006" key="4">
    <source>
        <dbReference type="Google" id="ProtNLM"/>
    </source>
</evidence>
<organism evidence="2 3">
    <name type="scientific">Alkaliphilus oremlandii (strain OhILAs)</name>
    <name type="common">Clostridium oremlandii (strain OhILAs)</name>
    <dbReference type="NCBI Taxonomy" id="350688"/>
    <lineage>
        <taxon>Bacteria</taxon>
        <taxon>Bacillati</taxon>
        <taxon>Bacillota</taxon>
        <taxon>Clostridia</taxon>
        <taxon>Peptostreptococcales</taxon>
        <taxon>Natronincolaceae</taxon>
        <taxon>Alkaliphilus</taxon>
    </lineage>
</organism>
<dbReference type="Pfam" id="PF04020">
    <property type="entry name" value="Phage_holin_4_2"/>
    <property type="match status" value="1"/>
</dbReference>
<feature type="transmembrane region" description="Helical" evidence="1">
    <location>
        <begin position="62"/>
        <end position="83"/>
    </location>
</feature>
<dbReference type="Proteomes" id="UP000000269">
    <property type="component" value="Chromosome"/>
</dbReference>
<reference evidence="3" key="1">
    <citation type="submission" date="2007-10" db="EMBL/GenBank/DDBJ databases">
        <title>Complete genome of Alkaliphilus oremlandii OhILAs.</title>
        <authorList>
            <person name="Copeland A."/>
            <person name="Lucas S."/>
            <person name="Lapidus A."/>
            <person name="Barry K."/>
            <person name="Detter J.C."/>
            <person name="Glavina del Rio T."/>
            <person name="Hammon N."/>
            <person name="Israni S."/>
            <person name="Dalin E."/>
            <person name="Tice H."/>
            <person name="Pitluck S."/>
            <person name="Chain P."/>
            <person name="Malfatti S."/>
            <person name="Shin M."/>
            <person name="Vergez L."/>
            <person name="Schmutz J."/>
            <person name="Larimer F."/>
            <person name="Land M."/>
            <person name="Hauser L."/>
            <person name="Kyrpides N."/>
            <person name="Mikhailova N."/>
            <person name="Stolz J.F."/>
            <person name="Dawson A."/>
            <person name="Fisher E."/>
            <person name="Crable B."/>
            <person name="Perera E."/>
            <person name="Lisak J."/>
            <person name="Ranganathan M."/>
            <person name="Basu P."/>
            <person name="Richardson P."/>
        </authorList>
    </citation>
    <scope>NUCLEOTIDE SEQUENCE [LARGE SCALE GENOMIC DNA]</scope>
    <source>
        <strain evidence="3">OhILAs</strain>
    </source>
</reference>
<evidence type="ECO:0000313" key="2">
    <source>
        <dbReference type="EMBL" id="ABW19350.1"/>
    </source>
</evidence>
<dbReference type="OrthoDB" id="7205479at2"/>
<dbReference type="STRING" id="350688.Clos_1810"/>
<feature type="transmembrane region" description="Helical" evidence="1">
    <location>
        <begin position="7"/>
        <end position="27"/>
    </location>
</feature>
<name>A8MHR8_ALKOO</name>
<evidence type="ECO:0000313" key="3">
    <source>
        <dbReference type="Proteomes" id="UP000000269"/>
    </source>
</evidence>
<dbReference type="HOGENOM" id="CLU_120441_2_4_9"/>
<keyword evidence="1" id="KW-0812">Transmembrane</keyword>
<dbReference type="KEGG" id="aoe:Clos_1810"/>
<keyword evidence="3" id="KW-1185">Reference proteome</keyword>
<dbReference type="eggNOG" id="COG1950">
    <property type="taxonomic scope" value="Bacteria"/>
</dbReference>
<dbReference type="PANTHER" id="PTHR37309">
    <property type="entry name" value="SLR0284 PROTEIN"/>
    <property type="match status" value="1"/>
</dbReference>
<sequence>MKFFARWLISALSIYIIAGLSIGVSVTSFKSTLVAAAILGIVNTIIKPILVILTLPINIMTLGLFTFIINGITLKITSSIVGGFDVKNIFAAVVASVLIGAVNLILTSLVGVKK</sequence>
<dbReference type="AlphaFoldDB" id="A8MHR8"/>
<dbReference type="PANTHER" id="PTHR37309:SF1">
    <property type="entry name" value="SLR0284 PROTEIN"/>
    <property type="match status" value="1"/>
</dbReference>